<accession>A0ABY5PAZ2</accession>
<keyword evidence="2" id="KW-1185">Reference proteome</keyword>
<evidence type="ECO:0000313" key="1">
    <source>
        <dbReference type="EMBL" id="UUY01834.1"/>
    </source>
</evidence>
<dbReference type="InterPro" id="IPR024705">
    <property type="entry name" value="Ssp411"/>
</dbReference>
<gene>
    <name evidence="1" type="ORF">LRS13_13990</name>
</gene>
<dbReference type="Proteomes" id="UP001058860">
    <property type="component" value="Chromosome"/>
</dbReference>
<dbReference type="PANTHER" id="PTHR42899">
    <property type="entry name" value="SPERMATOGENESIS-ASSOCIATED PROTEIN 20"/>
    <property type="match status" value="1"/>
</dbReference>
<dbReference type="InterPro" id="IPR008928">
    <property type="entry name" value="6-hairpin_glycosidase_sf"/>
</dbReference>
<sequence>MAAWPDVVRAVAEAWRDRRDEIEATRDEMVARLAGAARLRAPEDGVAGPDVLDDAMAGLRAAFDSVHGGFGGAPKFPPHAVLAFLLTREDGHGMALQTLRSMASGGIYDQVGGGFARYAVDAAWTVPPLREDALRQRPARAVVPARVPGVR</sequence>
<dbReference type="SUPFAM" id="SSF48208">
    <property type="entry name" value="Six-hairpin glycosidases"/>
    <property type="match status" value="1"/>
</dbReference>
<protein>
    <submittedName>
        <fullName evidence="1">Uncharacterized protein</fullName>
    </submittedName>
</protein>
<dbReference type="RefSeq" id="WP_353866876.1">
    <property type="nucleotide sequence ID" value="NZ_CP088295.1"/>
</dbReference>
<dbReference type="PANTHER" id="PTHR42899:SF1">
    <property type="entry name" value="SPERMATOGENESIS-ASSOCIATED PROTEIN 20"/>
    <property type="match status" value="1"/>
</dbReference>
<proteinExistence type="predicted"/>
<evidence type="ECO:0000313" key="2">
    <source>
        <dbReference type="Proteomes" id="UP001058860"/>
    </source>
</evidence>
<name>A0ABY5PAZ2_9ACTN</name>
<dbReference type="EMBL" id="CP088295">
    <property type="protein sequence ID" value="UUY01834.1"/>
    <property type="molecule type" value="Genomic_DNA"/>
</dbReference>
<organism evidence="1 2">
    <name type="scientific">Svornostia abyssi</name>
    <dbReference type="NCBI Taxonomy" id="2898438"/>
    <lineage>
        <taxon>Bacteria</taxon>
        <taxon>Bacillati</taxon>
        <taxon>Actinomycetota</taxon>
        <taxon>Thermoleophilia</taxon>
        <taxon>Solirubrobacterales</taxon>
        <taxon>Baekduiaceae</taxon>
        <taxon>Svornostia</taxon>
    </lineage>
</organism>
<reference evidence="2" key="1">
    <citation type="submission" date="2021-11" db="EMBL/GenBank/DDBJ databases">
        <title>Cultivation dependent microbiological survey of springs from the worlds oldest radium mine currently devoted to the extraction of radon-saturated water.</title>
        <authorList>
            <person name="Kapinusova G."/>
            <person name="Smrhova T."/>
            <person name="Strejcek M."/>
            <person name="Suman J."/>
            <person name="Jani K."/>
            <person name="Pajer P."/>
            <person name="Uhlik O."/>
        </authorList>
    </citation>
    <scope>NUCLEOTIDE SEQUENCE [LARGE SCALE GENOMIC DNA]</scope>
    <source>
        <strain evidence="2">J379</strain>
    </source>
</reference>